<dbReference type="EMBL" id="LWMS01000010">
    <property type="protein sequence ID" value="PWL08681.1"/>
    <property type="molecule type" value="Genomic_DNA"/>
</dbReference>
<dbReference type="InterPro" id="IPR036812">
    <property type="entry name" value="NAD(P)_OxRdtase_dom_sf"/>
</dbReference>
<dbReference type="Gene3D" id="3.20.20.100">
    <property type="entry name" value="NADP-dependent oxidoreductase domain"/>
    <property type="match status" value="1"/>
</dbReference>
<dbReference type="EMBL" id="LMVN01000024">
    <property type="protein sequence ID" value="PAV06915.1"/>
    <property type="molecule type" value="Genomic_DNA"/>
</dbReference>
<dbReference type="RefSeq" id="WP_095609089.1">
    <property type="nucleotide sequence ID" value="NZ_LMVN01000024.1"/>
</dbReference>
<dbReference type="InterPro" id="IPR053135">
    <property type="entry name" value="AKR2_Oxidoreductase"/>
</dbReference>
<dbReference type="Proteomes" id="UP000217528">
    <property type="component" value="Unassembled WGS sequence"/>
</dbReference>
<feature type="domain" description="NADP-dependent oxidoreductase" evidence="1">
    <location>
        <begin position="4"/>
        <end position="274"/>
    </location>
</feature>
<gene>
    <name evidence="2" type="ORF">ASJ82_07310</name>
    <name evidence="3" type="ORF">MSCUN_03940</name>
</gene>
<evidence type="ECO:0000313" key="2">
    <source>
        <dbReference type="EMBL" id="PAV06915.1"/>
    </source>
</evidence>
<evidence type="ECO:0000313" key="4">
    <source>
        <dbReference type="Proteomes" id="UP000217528"/>
    </source>
</evidence>
<dbReference type="InterPro" id="IPR023210">
    <property type="entry name" value="NADP_OxRdtase_dom"/>
</dbReference>
<evidence type="ECO:0000313" key="3">
    <source>
        <dbReference type="EMBL" id="PWL08681.1"/>
    </source>
</evidence>
<organism evidence="2 4">
    <name type="scientific">Methanosphaera cuniculi</name>
    <dbReference type="NCBI Taxonomy" id="1077256"/>
    <lineage>
        <taxon>Archaea</taxon>
        <taxon>Methanobacteriati</taxon>
        <taxon>Methanobacteriota</taxon>
        <taxon>Methanomada group</taxon>
        <taxon>Methanobacteria</taxon>
        <taxon>Methanobacteriales</taxon>
        <taxon>Methanobacteriaceae</taxon>
        <taxon>Methanosphaera</taxon>
    </lineage>
</organism>
<dbReference type="SUPFAM" id="SSF51430">
    <property type="entry name" value="NAD(P)-linked oxidoreductase"/>
    <property type="match status" value="1"/>
</dbReference>
<dbReference type="AlphaFoldDB" id="A0A2A2HC25"/>
<evidence type="ECO:0000313" key="5">
    <source>
        <dbReference type="Proteomes" id="UP000246004"/>
    </source>
</evidence>
<comment type="caution">
    <text evidence="2">The sequence shown here is derived from an EMBL/GenBank/DDBJ whole genome shotgun (WGS) entry which is preliminary data.</text>
</comment>
<dbReference type="PANTHER" id="PTHR43312">
    <property type="entry name" value="D-THREO-ALDOSE 1-DEHYDROGENASE"/>
    <property type="match status" value="1"/>
</dbReference>
<dbReference type="Proteomes" id="UP000246004">
    <property type="component" value="Unassembled WGS sequence"/>
</dbReference>
<protein>
    <submittedName>
        <fullName evidence="3">Aldo/keto reductase family protein</fullName>
    </submittedName>
</protein>
<dbReference type="OrthoDB" id="7236at2157"/>
<proteinExistence type="predicted"/>
<dbReference type="PANTHER" id="PTHR43312:SF2">
    <property type="entry name" value="OXIDOREDUCTASE"/>
    <property type="match status" value="1"/>
</dbReference>
<name>A0A2A2HC25_9EURY</name>
<reference evidence="2 4" key="2">
    <citation type="journal article" date="2017" name="BMC Genomics">
        <title>Genomic analysis of methanogenic archaea reveals a shift towards energy conservation.</title>
        <authorList>
            <person name="Gilmore S.P."/>
            <person name="Henske J.K."/>
            <person name="Sexton J.A."/>
            <person name="Solomon K.V."/>
            <person name="Seppala S."/>
            <person name="Yoo J.I."/>
            <person name="Huyett L.M."/>
            <person name="Pressman A."/>
            <person name="Cogan J.Z."/>
            <person name="Kivenson V."/>
            <person name="Peng X."/>
            <person name="Tan Y."/>
            <person name="Valentine D.L."/>
            <person name="O'Malley M.A."/>
        </authorList>
    </citation>
    <scope>NUCLEOTIDE SEQUENCE [LARGE SCALE GENOMIC DNA]</scope>
    <source>
        <strain evidence="2 4">1R-7</strain>
    </source>
</reference>
<dbReference type="CDD" id="cd19096">
    <property type="entry name" value="AKR_Fe-S_oxidoreductase"/>
    <property type="match status" value="1"/>
</dbReference>
<reference evidence="3 5" key="1">
    <citation type="submission" date="2016-04" db="EMBL/GenBank/DDBJ databases">
        <title>Genome sequence of Methanosphaera cuniculi DSM 4103.</title>
        <authorList>
            <person name="Poehlein A."/>
            <person name="Seedorf H."/>
            <person name="Daniel R."/>
        </authorList>
    </citation>
    <scope>NUCLEOTIDE SEQUENCE [LARGE SCALE GENOMIC DNA]</scope>
    <source>
        <strain evidence="3 5">DSM 4103</strain>
    </source>
</reference>
<sequence>MEKLVFGMRNLPIIKNNLKNIDEDKTKQMIKDFMENNFNIFDTSYTYHRQKAENIIADILVKNYDHKNFEVIDKLPIMSFKNNEDIDQFFKRQLTTTNLDYFDYYQIPDLYTVKTDIDNYNLVEFLNDKKTEGLIKKVGLSSVAGYQQLDTTLSENDVFDYVQLDLNYLDMNNPNLQMQKCFNVACKHKIPIFASEPLKGGLLLNLPKKAVELIKDTTGDTPLTWAFRYLISIPDIDYIISNMSTLQQLQQNMQIFKNIQPLTSRELIIIDDIIKIIQTSSMNNIPGCTLSCSTCTQNCPGAQRR</sequence>
<dbReference type="Pfam" id="PF00248">
    <property type="entry name" value="Aldo_ket_red"/>
    <property type="match status" value="1"/>
</dbReference>
<evidence type="ECO:0000259" key="1">
    <source>
        <dbReference type="Pfam" id="PF00248"/>
    </source>
</evidence>
<accession>A0A2A2HC25</accession>
<keyword evidence="4" id="KW-1185">Reference proteome</keyword>